<dbReference type="EMBL" id="LR134515">
    <property type="protein sequence ID" value="VEJ16269.1"/>
    <property type="molecule type" value="Genomic_DNA"/>
</dbReference>
<dbReference type="Proteomes" id="UP000275510">
    <property type="component" value="Chromosome"/>
</dbReference>
<proteinExistence type="predicted"/>
<evidence type="ECO:0000313" key="2">
    <source>
        <dbReference type="EMBL" id="VEJ16269.1"/>
    </source>
</evidence>
<dbReference type="EMBL" id="JAPQFC010000001">
    <property type="protein sequence ID" value="MCY6522977.1"/>
    <property type="molecule type" value="Genomic_DNA"/>
</dbReference>
<reference evidence="1" key="3">
    <citation type="submission" date="2022-12" db="EMBL/GenBank/DDBJ databases">
        <authorList>
            <person name="Kardos G."/>
            <person name="Sarkozi R."/>
            <person name="Laczko L."/>
            <person name="Marton S."/>
            <person name="Makrai L."/>
            <person name="Banyai K."/>
            <person name="Fodor L."/>
        </authorList>
    </citation>
    <scope>NUCLEOTIDE SEQUENCE</scope>
    <source>
        <strain evidence="1">84/14</strain>
    </source>
</reference>
<evidence type="ECO:0000313" key="3">
    <source>
        <dbReference type="Proteomes" id="UP000275510"/>
    </source>
</evidence>
<accession>A0A223MFI2</accession>
<reference evidence="1" key="2">
    <citation type="journal article" date="2021" name="Vet Sci">
        <title>O-Serogroups and Pathovirotypes of Escherichia coli Isolated from Post-Weaning Piglets Showing Diarrhoea and/or Oedema in South Korea.</title>
        <authorList>
            <person name="Byun J.W."/>
            <person name="Moon B.Y."/>
            <person name="Do K.H."/>
            <person name="Lee K."/>
            <person name="Lee H.Y."/>
            <person name="Kim W.I."/>
            <person name="So B."/>
            <person name="Lee W.K."/>
        </authorList>
    </citation>
    <scope>NUCLEOTIDE SEQUENCE</scope>
    <source>
        <strain evidence="1">84/14</strain>
    </source>
</reference>
<dbReference type="GeneID" id="48598493"/>
<name>A0A223MFI2_ACTPL</name>
<protein>
    <submittedName>
        <fullName evidence="1">DNA repair protein</fullName>
    </submittedName>
</protein>
<evidence type="ECO:0000313" key="1">
    <source>
        <dbReference type="EMBL" id="MCY6522977.1"/>
    </source>
</evidence>
<sequence length="158" mass="18208">MFKIIKITLSFPIVLGLIGCSNIRENHSPQADFQRFYHWDEVYGNDYIQATLLTMHSLEVAKNTPSRIDAIQNYLEEVDTIQASLDYLDIQNDEILPIKNIGLRALQLSQETFRDMIKLESQPNEALAQSVQDKGKIITQLGNEISHEKLKLMKKYQL</sequence>
<reference evidence="2 3" key="1">
    <citation type="submission" date="2018-12" db="EMBL/GenBank/DDBJ databases">
        <authorList>
            <consortium name="Pathogen Informatics"/>
        </authorList>
    </citation>
    <scope>NUCLEOTIDE SEQUENCE [LARGE SCALE GENOMIC DNA]</scope>
    <source>
        <strain evidence="2 3">NCTC10976</strain>
    </source>
</reference>
<dbReference type="Proteomes" id="UP001077788">
    <property type="component" value="Unassembled WGS sequence"/>
</dbReference>
<dbReference type="AlphaFoldDB" id="A0A223MFI2"/>
<dbReference type="OrthoDB" id="5677348at2"/>
<dbReference type="PROSITE" id="PS51257">
    <property type="entry name" value="PROKAR_LIPOPROTEIN"/>
    <property type="match status" value="1"/>
</dbReference>
<organism evidence="2 3">
    <name type="scientific">Actinobacillus pleuropneumoniae</name>
    <name type="common">Haemophilus pleuropneumoniae</name>
    <dbReference type="NCBI Taxonomy" id="715"/>
    <lineage>
        <taxon>Bacteria</taxon>
        <taxon>Pseudomonadati</taxon>
        <taxon>Pseudomonadota</taxon>
        <taxon>Gammaproteobacteria</taxon>
        <taxon>Pasteurellales</taxon>
        <taxon>Pasteurellaceae</taxon>
        <taxon>Actinobacillus</taxon>
    </lineage>
</organism>
<dbReference type="RefSeq" id="WP_005596280.1">
    <property type="nucleotide sequence ID" value="NZ_CBDBSU010000086.1"/>
</dbReference>
<gene>
    <name evidence="2" type="ORF">NCTC10976_00352</name>
    <name evidence="1" type="ORF">OYG11_01745</name>
</gene>